<feature type="compositionally biased region" description="Basic and acidic residues" evidence="4">
    <location>
        <begin position="69"/>
        <end position="94"/>
    </location>
</feature>
<gene>
    <name evidence="7" type="ORF">ACEWY4_002810</name>
</gene>
<name>A0ABD1KPC8_9TELE</name>
<organism evidence="7 8">
    <name type="scientific">Coilia grayii</name>
    <name type="common">Gray's grenadier anchovy</name>
    <dbReference type="NCBI Taxonomy" id="363190"/>
    <lineage>
        <taxon>Eukaryota</taxon>
        <taxon>Metazoa</taxon>
        <taxon>Chordata</taxon>
        <taxon>Craniata</taxon>
        <taxon>Vertebrata</taxon>
        <taxon>Euteleostomi</taxon>
        <taxon>Actinopterygii</taxon>
        <taxon>Neopterygii</taxon>
        <taxon>Teleostei</taxon>
        <taxon>Clupei</taxon>
        <taxon>Clupeiformes</taxon>
        <taxon>Clupeoidei</taxon>
        <taxon>Engraulidae</taxon>
        <taxon>Coilinae</taxon>
        <taxon>Coilia</taxon>
    </lineage>
</organism>
<keyword evidence="3" id="KW-0342">GTP-binding</keyword>
<dbReference type="PROSITE" id="PS51720">
    <property type="entry name" value="G_AIG1"/>
    <property type="match status" value="1"/>
</dbReference>
<dbReference type="Gene3D" id="3.40.50.300">
    <property type="entry name" value="P-loop containing nucleotide triphosphate hydrolases"/>
    <property type="match status" value="1"/>
</dbReference>
<feature type="region of interest" description="Disordered" evidence="4">
    <location>
        <begin position="42"/>
        <end position="122"/>
    </location>
</feature>
<evidence type="ECO:0000256" key="5">
    <source>
        <dbReference type="SAM" id="Phobius"/>
    </source>
</evidence>
<dbReference type="SUPFAM" id="SSF52540">
    <property type="entry name" value="P-loop containing nucleoside triphosphate hydrolases"/>
    <property type="match status" value="1"/>
</dbReference>
<dbReference type="Pfam" id="PF04548">
    <property type="entry name" value="AIG1"/>
    <property type="match status" value="1"/>
</dbReference>
<keyword evidence="5" id="KW-1133">Transmembrane helix</keyword>
<dbReference type="InterPro" id="IPR045058">
    <property type="entry name" value="GIMA/IAN/Toc"/>
</dbReference>
<feature type="compositionally biased region" description="Basic and acidic residues" evidence="4">
    <location>
        <begin position="45"/>
        <end position="57"/>
    </location>
</feature>
<dbReference type="FunFam" id="3.40.50.300:FF:002274">
    <property type="entry name" value="Si:dkeyp-69e1.8"/>
    <property type="match status" value="1"/>
</dbReference>
<dbReference type="AlphaFoldDB" id="A0ABD1KPC8"/>
<sequence>MRGFRDIPLSPADGTVSIYRHWRKGGTPAAALCHGRRLRLRAERRRGSGVESSEQRTLKRGCYSAGPLKKLEASKMEHDTEAEGSRKHARHEEQGENDEAVGTVEGEEEETQHGDPRALSSPLASAPELRLVLLGRTGAGKSTAGNCILGREVFRIGASEGANGTCECESRTAVVDGRKLTVVDTPDWFCSELSPEDVQRQIVSCQALLAPGPHAFLLCVPVDRPATMELQGLEALEMVFGPGAVGKHTLVLFTHADRLPAGVTLEEYVSDQERQDLLSLVESCSDHYHTLERGREGGGGGGGGEEGKEKRSVEELLGKVEQVVLESGADFHAWLAQEEPETRSRGLRRDREEEQGTARRPNSLSLSSPIEPPERGEEVQEEPTPPPESESAEAHDDDLTEGNEDPALAPAVPPPSFLRGLWDTLIGWICSVPGLVRGSALLGALVGFFVGGPVGSMLGVTVGSVATEVGRRKRVKKTQ</sequence>
<dbReference type="GO" id="GO:0005525">
    <property type="term" value="F:GTP binding"/>
    <property type="evidence" value="ECO:0007669"/>
    <property type="project" value="UniProtKB-KW"/>
</dbReference>
<dbReference type="InterPro" id="IPR006703">
    <property type="entry name" value="G_AIG1"/>
</dbReference>
<reference evidence="7 8" key="1">
    <citation type="submission" date="2024-09" db="EMBL/GenBank/DDBJ databases">
        <title>A chromosome-level genome assembly of Gray's grenadier anchovy, Coilia grayii.</title>
        <authorList>
            <person name="Fu Z."/>
        </authorList>
    </citation>
    <scope>NUCLEOTIDE SEQUENCE [LARGE SCALE GENOMIC DNA]</scope>
    <source>
        <strain evidence="7">G4</strain>
        <tissue evidence="7">Muscle</tissue>
    </source>
</reference>
<dbReference type="PANTHER" id="PTHR10903">
    <property type="entry name" value="GTPASE, IMAP FAMILY MEMBER-RELATED"/>
    <property type="match status" value="1"/>
</dbReference>
<evidence type="ECO:0000256" key="4">
    <source>
        <dbReference type="SAM" id="MobiDB-lite"/>
    </source>
</evidence>
<comment type="caution">
    <text evidence="7">The sequence shown here is derived from an EMBL/GenBank/DDBJ whole genome shotgun (WGS) entry which is preliminary data.</text>
</comment>
<evidence type="ECO:0000256" key="3">
    <source>
        <dbReference type="ARBA" id="ARBA00023134"/>
    </source>
</evidence>
<feature type="domain" description="AIG1-type G" evidence="6">
    <location>
        <begin position="126"/>
        <end position="341"/>
    </location>
</feature>
<feature type="compositionally biased region" description="Acidic residues" evidence="4">
    <location>
        <begin position="395"/>
        <end position="404"/>
    </location>
</feature>
<feature type="transmembrane region" description="Helical" evidence="5">
    <location>
        <begin position="440"/>
        <end position="467"/>
    </location>
</feature>
<evidence type="ECO:0000256" key="2">
    <source>
        <dbReference type="ARBA" id="ARBA00022741"/>
    </source>
</evidence>
<feature type="compositionally biased region" description="Basic and acidic residues" evidence="4">
    <location>
        <begin position="340"/>
        <end position="357"/>
    </location>
</feature>
<keyword evidence="5" id="KW-0812">Transmembrane</keyword>
<keyword evidence="5" id="KW-0472">Membrane</keyword>
<evidence type="ECO:0000256" key="1">
    <source>
        <dbReference type="ARBA" id="ARBA00008535"/>
    </source>
</evidence>
<feature type="compositionally biased region" description="Acidic residues" evidence="4">
    <location>
        <begin position="95"/>
        <end position="110"/>
    </location>
</feature>
<comment type="similarity">
    <text evidence="1">Belongs to the TRAFAC class TrmE-Era-EngA-EngB-Septin-like GTPase superfamily. AIG1/Toc34/Toc159-like paraseptin GTPase family. IAN subfamily.</text>
</comment>
<proteinExistence type="inferred from homology"/>
<feature type="region of interest" description="Disordered" evidence="4">
    <location>
        <begin position="335"/>
        <end position="411"/>
    </location>
</feature>
<keyword evidence="8" id="KW-1185">Reference proteome</keyword>
<keyword evidence="2" id="KW-0547">Nucleotide-binding</keyword>
<dbReference type="PANTHER" id="PTHR10903:SF167">
    <property type="entry name" value="GTPASE IMAP FAMILY MEMBER 6-RELATED"/>
    <property type="match status" value="1"/>
</dbReference>
<feature type="region of interest" description="Disordered" evidence="4">
    <location>
        <begin position="290"/>
        <end position="312"/>
    </location>
</feature>
<dbReference type="Proteomes" id="UP001591681">
    <property type="component" value="Unassembled WGS sequence"/>
</dbReference>
<evidence type="ECO:0000313" key="8">
    <source>
        <dbReference type="Proteomes" id="UP001591681"/>
    </source>
</evidence>
<protein>
    <recommendedName>
        <fullName evidence="6">AIG1-type G domain-containing protein</fullName>
    </recommendedName>
</protein>
<accession>A0ABD1KPC8</accession>
<evidence type="ECO:0000313" key="7">
    <source>
        <dbReference type="EMBL" id="KAL2101049.1"/>
    </source>
</evidence>
<evidence type="ECO:0000259" key="6">
    <source>
        <dbReference type="PROSITE" id="PS51720"/>
    </source>
</evidence>
<dbReference type="InterPro" id="IPR027417">
    <property type="entry name" value="P-loop_NTPase"/>
</dbReference>
<dbReference type="EMBL" id="JBHFQA010000003">
    <property type="protein sequence ID" value="KAL2101049.1"/>
    <property type="molecule type" value="Genomic_DNA"/>
</dbReference>